<sequence length="668" mass="75597">MIIYVNAQAGREGNGTREMPFKHINEAAKVAKPGDEVVVAPGIYREYVNPVNAGTEDARIVYRSEVPLGAVITGAEDIKTWKPYQGNVWVCRVDNGVFGDYNPYTTMVGGDWYFAPTVRHTGAVYLNDRQLYETETLEECIKGEVYAPSWEPEYSIYKWYTEQDGNETVIYANFQGKDPNAEHVDINVRRNCFMPSKTGVGYITFSGFKVEKAATTWAPPAAYQDGMVGPHWSKGWIIEDCDISNSKCCGISLGKYYDPENDHYFTRKHVKSPTQMERDAVCRGQYHGWLKEKVGSHIIRRCHIHHCEQTGIVGRMGCVFSTVEDCHIHHINNMQQLGGAEIAGIKFHAAIDVVIRRNHFHHCTMGVWCDWQAQGTRITQNLMHHNYRPDCASNQAGGMMSQDIFVEVGHGPTLIDNNILLSKAALRIATEGVACVHNLMLGSFTSVGAGTDQTVKGINQPRYTPYHIRHRTEVAGFMTILHGDDRFYNNIFVQNWPVDVADDLGDMGFGMKPDNQEVGTHVFDEYPTYDEWVSWFELDKPANMFKLTEYHFAHLPVWARGNAYFNGAKAWKHEQGNLVDTENRVWVKLVEEDGKYRLETNLYDFLQGFQTGVVNSDILGYAFEPEQRFEDRDGTAITFDSDYLGEHRGVATIPGPFASAEALGKQLW</sequence>
<dbReference type="InterPro" id="IPR051550">
    <property type="entry name" value="SCF-Subunits/Alg-Epimerases"/>
</dbReference>
<gene>
    <name evidence="4" type="ORF">IAA53_10425</name>
</gene>
<dbReference type="InterPro" id="IPR012334">
    <property type="entry name" value="Pectin_lyas_fold"/>
</dbReference>
<accession>A0A9D1IXQ9</accession>
<dbReference type="EMBL" id="DVHE01000080">
    <property type="protein sequence ID" value="HIR51666.1"/>
    <property type="molecule type" value="Genomic_DNA"/>
</dbReference>
<organism evidence="4 5">
    <name type="scientific">Candidatus Avoscillospira avicola</name>
    <dbReference type="NCBI Taxonomy" id="2840706"/>
    <lineage>
        <taxon>Bacteria</taxon>
        <taxon>Bacillati</taxon>
        <taxon>Bacillota</taxon>
        <taxon>Clostridia</taxon>
        <taxon>Eubacteriales</taxon>
        <taxon>Oscillospiraceae</taxon>
        <taxon>Oscillospiraceae incertae sedis</taxon>
        <taxon>Candidatus Avoscillospira</taxon>
    </lineage>
</organism>
<evidence type="ECO:0000259" key="2">
    <source>
        <dbReference type="Pfam" id="PF13229"/>
    </source>
</evidence>
<dbReference type="Gene3D" id="2.160.20.10">
    <property type="entry name" value="Single-stranded right-handed beta-helix, Pectin lyase-like"/>
    <property type="match status" value="1"/>
</dbReference>
<feature type="domain" description="Right handed beta helix" evidence="2">
    <location>
        <begin position="235"/>
        <end position="387"/>
    </location>
</feature>
<evidence type="ECO:0000259" key="3">
    <source>
        <dbReference type="Pfam" id="PF21258"/>
    </source>
</evidence>
<keyword evidence="1" id="KW-0677">Repeat</keyword>
<dbReference type="InterPro" id="IPR013780">
    <property type="entry name" value="Glyco_hydro_b"/>
</dbReference>
<comment type="caution">
    <text evidence="4">The sequence shown here is derived from an EMBL/GenBank/DDBJ whole genome shotgun (WGS) entry which is preliminary data.</text>
</comment>
<dbReference type="SUPFAM" id="SSF51126">
    <property type="entry name" value="Pectin lyase-like"/>
    <property type="match status" value="1"/>
</dbReference>
<dbReference type="Proteomes" id="UP000824239">
    <property type="component" value="Unassembled WGS sequence"/>
</dbReference>
<dbReference type="Pfam" id="PF21258">
    <property type="entry name" value="Glyco_hydro_120_ins"/>
    <property type="match status" value="1"/>
</dbReference>
<dbReference type="InterPro" id="IPR039448">
    <property type="entry name" value="Beta_helix"/>
</dbReference>
<dbReference type="Gene3D" id="2.60.40.1180">
    <property type="entry name" value="Golgi alpha-mannosidase II"/>
    <property type="match status" value="1"/>
</dbReference>
<evidence type="ECO:0000313" key="5">
    <source>
        <dbReference type="Proteomes" id="UP000824239"/>
    </source>
</evidence>
<reference evidence="4" key="2">
    <citation type="journal article" date="2021" name="PeerJ">
        <title>Extensive microbial diversity within the chicken gut microbiome revealed by metagenomics and culture.</title>
        <authorList>
            <person name="Gilroy R."/>
            <person name="Ravi A."/>
            <person name="Getino M."/>
            <person name="Pursley I."/>
            <person name="Horton D.L."/>
            <person name="Alikhan N.F."/>
            <person name="Baker D."/>
            <person name="Gharbi K."/>
            <person name="Hall N."/>
            <person name="Watson M."/>
            <person name="Adriaenssens E.M."/>
            <person name="Foster-Nyarko E."/>
            <person name="Jarju S."/>
            <person name="Secka A."/>
            <person name="Antonio M."/>
            <person name="Oren A."/>
            <person name="Chaudhuri R.R."/>
            <person name="La Ragione R."/>
            <person name="Hildebrand F."/>
            <person name="Pallen M.J."/>
        </authorList>
    </citation>
    <scope>NUCLEOTIDE SEQUENCE</scope>
    <source>
        <strain evidence="4">ChiBcec15-4380</strain>
    </source>
</reference>
<dbReference type="Pfam" id="PF13229">
    <property type="entry name" value="Beta_helix"/>
    <property type="match status" value="1"/>
</dbReference>
<reference evidence="4" key="1">
    <citation type="submission" date="2020-10" db="EMBL/GenBank/DDBJ databases">
        <authorList>
            <person name="Gilroy R."/>
        </authorList>
    </citation>
    <scope>NUCLEOTIDE SEQUENCE</scope>
    <source>
        <strain evidence="4">ChiBcec15-4380</strain>
    </source>
</reference>
<dbReference type="InterPro" id="IPR011050">
    <property type="entry name" value="Pectin_lyase_fold/virulence"/>
</dbReference>
<dbReference type="InterPro" id="IPR049169">
    <property type="entry name" value="Glyco_hydro_120_ins"/>
</dbReference>
<evidence type="ECO:0000256" key="1">
    <source>
        <dbReference type="ARBA" id="ARBA00022737"/>
    </source>
</evidence>
<dbReference type="PANTHER" id="PTHR22990:SF15">
    <property type="entry name" value="F-BOX ONLY PROTEIN 10"/>
    <property type="match status" value="1"/>
</dbReference>
<proteinExistence type="predicted"/>
<feature type="domain" description="Glycoside hydrolase 120 insertion" evidence="3">
    <location>
        <begin position="78"/>
        <end position="186"/>
    </location>
</feature>
<dbReference type="AlphaFoldDB" id="A0A9D1IXQ9"/>
<name>A0A9D1IXQ9_9FIRM</name>
<dbReference type="PANTHER" id="PTHR22990">
    <property type="entry name" value="F-BOX ONLY PROTEIN"/>
    <property type="match status" value="1"/>
</dbReference>
<protein>
    <submittedName>
        <fullName evidence="4">Right-handed parallel beta-helix repeat-containing protein</fullName>
    </submittedName>
</protein>
<evidence type="ECO:0000313" key="4">
    <source>
        <dbReference type="EMBL" id="HIR51666.1"/>
    </source>
</evidence>